<evidence type="ECO:0008006" key="3">
    <source>
        <dbReference type="Google" id="ProtNLM"/>
    </source>
</evidence>
<reference evidence="1 2" key="1">
    <citation type="journal article" date="2019" name="Int. J. Syst. Evol. Microbiol.">
        <title>The Global Catalogue of Microorganisms (GCM) 10K type strain sequencing project: providing services to taxonomists for standard genome sequencing and annotation.</title>
        <authorList>
            <consortium name="The Broad Institute Genomics Platform"/>
            <consortium name="The Broad Institute Genome Sequencing Center for Infectious Disease"/>
            <person name="Wu L."/>
            <person name="Ma J."/>
        </authorList>
    </citation>
    <scope>NUCLEOTIDE SEQUENCE [LARGE SCALE GENOMIC DNA]</scope>
    <source>
        <strain evidence="1 2">NBRC 111368</strain>
    </source>
</reference>
<gene>
    <name evidence="1" type="ORF">ACFQE1_10930</name>
</gene>
<organism evidence="1 2">
    <name type="scientific">Halobium palmae</name>
    <dbReference type="NCBI Taxonomy" id="1776492"/>
    <lineage>
        <taxon>Archaea</taxon>
        <taxon>Methanobacteriati</taxon>
        <taxon>Methanobacteriota</taxon>
        <taxon>Stenosarchaea group</taxon>
        <taxon>Halobacteria</taxon>
        <taxon>Halobacteriales</taxon>
        <taxon>Haloferacaceae</taxon>
        <taxon>Halobium</taxon>
    </lineage>
</organism>
<proteinExistence type="predicted"/>
<protein>
    <recommendedName>
        <fullName evidence="3">Small CPxCG-related zinc finger protein</fullName>
    </recommendedName>
</protein>
<accession>A0ABD5RZN2</accession>
<comment type="caution">
    <text evidence="1">The sequence shown here is derived from an EMBL/GenBank/DDBJ whole genome shotgun (WGS) entry which is preliminary data.</text>
</comment>
<dbReference type="AlphaFoldDB" id="A0ABD5RZN2"/>
<sequence>MSIDQSSTRPGRCEECGENEPSVHLAYAHHDVRLCADCNDRFWRGEIRADGRYY</sequence>
<dbReference type="EMBL" id="JBHSWU010000307">
    <property type="protein sequence ID" value="MFC6724874.1"/>
    <property type="molecule type" value="Genomic_DNA"/>
</dbReference>
<name>A0ABD5RZN2_9EURY</name>
<evidence type="ECO:0000313" key="2">
    <source>
        <dbReference type="Proteomes" id="UP001596328"/>
    </source>
</evidence>
<dbReference type="Proteomes" id="UP001596328">
    <property type="component" value="Unassembled WGS sequence"/>
</dbReference>
<keyword evidence="2" id="KW-1185">Reference proteome</keyword>
<evidence type="ECO:0000313" key="1">
    <source>
        <dbReference type="EMBL" id="MFC6724874.1"/>
    </source>
</evidence>